<dbReference type="AlphaFoldDB" id="A0A453NSB2"/>
<dbReference type="EnsemblPlants" id="AET6Gv20462800.1">
    <property type="protein sequence ID" value="AET6Gv20462800.1"/>
    <property type="gene ID" value="AET6Gv20462800"/>
</dbReference>
<feature type="compositionally biased region" description="Pro residues" evidence="1">
    <location>
        <begin position="1"/>
        <end position="11"/>
    </location>
</feature>
<organism evidence="2 3">
    <name type="scientific">Aegilops tauschii subsp. strangulata</name>
    <name type="common">Goatgrass</name>
    <dbReference type="NCBI Taxonomy" id="200361"/>
    <lineage>
        <taxon>Eukaryota</taxon>
        <taxon>Viridiplantae</taxon>
        <taxon>Streptophyta</taxon>
        <taxon>Embryophyta</taxon>
        <taxon>Tracheophyta</taxon>
        <taxon>Spermatophyta</taxon>
        <taxon>Magnoliopsida</taxon>
        <taxon>Liliopsida</taxon>
        <taxon>Poales</taxon>
        <taxon>Poaceae</taxon>
        <taxon>BOP clade</taxon>
        <taxon>Pooideae</taxon>
        <taxon>Triticodae</taxon>
        <taxon>Triticeae</taxon>
        <taxon>Triticinae</taxon>
        <taxon>Aegilops</taxon>
    </lineage>
</organism>
<reference evidence="3" key="2">
    <citation type="journal article" date="2017" name="Nat. Plants">
        <title>The Aegilops tauschii genome reveals multiple impacts of transposons.</title>
        <authorList>
            <person name="Zhao G."/>
            <person name="Zou C."/>
            <person name="Li K."/>
            <person name="Wang K."/>
            <person name="Li T."/>
            <person name="Gao L."/>
            <person name="Zhang X."/>
            <person name="Wang H."/>
            <person name="Yang Z."/>
            <person name="Liu X."/>
            <person name="Jiang W."/>
            <person name="Mao L."/>
            <person name="Kong X."/>
            <person name="Jiao Y."/>
            <person name="Jia J."/>
        </authorList>
    </citation>
    <scope>NUCLEOTIDE SEQUENCE [LARGE SCALE GENOMIC DNA]</scope>
    <source>
        <strain evidence="3">cv. AL8/78</strain>
    </source>
</reference>
<reference evidence="2" key="3">
    <citation type="journal article" date="2017" name="Nature">
        <title>Genome sequence of the progenitor of the wheat D genome Aegilops tauschii.</title>
        <authorList>
            <person name="Luo M.C."/>
            <person name="Gu Y.Q."/>
            <person name="Puiu D."/>
            <person name="Wang H."/>
            <person name="Twardziok S.O."/>
            <person name="Deal K.R."/>
            <person name="Huo N."/>
            <person name="Zhu T."/>
            <person name="Wang L."/>
            <person name="Wang Y."/>
            <person name="McGuire P.E."/>
            <person name="Liu S."/>
            <person name="Long H."/>
            <person name="Ramasamy R.K."/>
            <person name="Rodriguez J.C."/>
            <person name="Van S.L."/>
            <person name="Yuan L."/>
            <person name="Wang Z."/>
            <person name="Xia Z."/>
            <person name="Xiao L."/>
            <person name="Anderson O.D."/>
            <person name="Ouyang S."/>
            <person name="Liang Y."/>
            <person name="Zimin A.V."/>
            <person name="Pertea G."/>
            <person name="Qi P."/>
            <person name="Bennetzen J.L."/>
            <person name="Dai X."/>
            <person name="Dawson M.W."/>
            <person name="Muller H.G."/>
            <person name="Kugler K."/>
            <person name="Rivarola-Duarte L."/>
            <person name="Spannagl M."/>
            <person name="Mayer K.F.X."/>
            <person name="Lu F.H."/>
            <person name="Bevan M.W."/>
            <person name="Leroy P."/>
            <person name="Li P."/>
            <person name="You F.M."/>
            <person name="Sun Q."/>
            <person name="Liu Z."/>
            <person name="Lyons E."/>
            <person name="Wicker T."/>
            <person name="Salzberg S.L."/>
            <person name="Devos K.M."/>
            <person name="Dvorak J."/>
        </authorList>
    </citation>
    <scope>NUCLEOTIDE SEQUENCE [LARGE SCALE GENOMIC DNA]</scope>
    <source>
        <strain evidence="2">cv. AL8/78</strain>
    </source>
</reference>
<feature type="region of interest" description="Disordered" evidence="1">
    <location>
        <begin position="1"/>
        <end position="47"/>
    </location>
</feature>
<name>A0A453NSB2_AEGTS</name>
<reference evidence="3" key="1">
    <citation type="journal article" date="2014" name="Science">
        <title>Ancient hybridizations among the ancestral genomes of bread wheat.</title>
        <authorList>
            <consortium name="International Wheat Genome Sequencing Consortium,"/>
            <person name="Marcussen T."/>
            <person name="Sandve S.R."/>
            <person name="Heier L."/>
            <person name="Spannagl M."/>
            <person name="Pfeifer M."/>
            <person name="Jakobsen K.S."/>
            <person name="Wulff B.B."/>
            <person name="Steuernagel B."/>
            <person name="Mayer K.F."/>
            <person name="Olsen O.A."/>
        </authorList>
    </citation>
    <scope>NUCLEOTIDE SEQUENCE [LARGE SCALE GENOMIC DNA]</scope>
    <source>
        <strain evidence="3">cv. AL8/78</strain>
    </source>
</reference>
<dbReference type="Proteomes" id="UP000015105">
    <property type="component" value="Chromosome 6D"/>
</dbReference>
<keyword evidence="3" id="KW-1185">Reference proteome</keyword>
<proteinExistence type="predicted"/>
<feature type="compositionally biased region" description="Low complexity" evidence="1">
    <location>
        <begin position="12"/>
        <end position="30"/>
    </location>
</feature>
<reference evidence="2" key="4">
    <citation type="submission" date="2019-03" db="UniProtKB">
        <authorList>
            <consortium name="EnsemblPlants"/>
        </authorList>
    </citation>
    <scope>IDENTIFICATION</scope>
</reference>
<evidence type="ECO:0000256" key="1">
    <source>
        <dbReference type="SAM" id="MobiDB-lite"/>
    </source>
</evidence>
<evidence type="ECO:0000313" key="2">
    <source>
        <dbReference type="EnsemblPlants" id="AET6Gv20462800.1"/>
    </source>
</evidence>
<evidence type="ECO:0000313" key="3">
    <source>
        <dbReference type="Proteomes" id="UP000015105"/>
    </source>
</evidence>
<dbReference type="Gramene" id="AET6Gv20462800.1">
    <property type="protein sequence ID" value="AET6Gv20462800.1"/>
    <property type="gene ID" value="AET6Gv20462800"/>
</dbReference>
<protein>
    <submittedName>
        <fullName evidence="2">Uncharacterized protein</fullName>
    </submittedName>
</protein>
<accession>A0A453NSB2</accession>
<reference evidence="2" key="5">
    <citation type="journal article" date="2021" name="G3 (Bethesda)">
        <title>Aegilops tauschii genome assembly Aet v5.0 features greater sequence contiguity and improved annotation.</title>
        <authorList>
            <person name="Wang L."/>
            <person name="Zhu T."/>
            <person name="Rodriguez J.C."/>
            <person name="Deal K.R."/>
            <person name="Dubcovsky J."/>
            <person name="McGuire P.E."/>
            <person name="Lux T."/>
            <person name="Spannagl M."/>
            <person name="Mayer K.F.X."/>
            <person name="Baldrich P."/>
            <person name="Meyers B.C."/>
            <person name="Huo N."/>
            <person name="Gu Y.Q."/>
            <person name="Zhou H."/>
            <person name="Devos K.M."/>
            <person name="Bennetzen J.L."/>
            <person name="Unver T."/>
            <person name="Budak H."/>
            <person name="Gulick P.J."/>
            <person name="Galiba G."/>
            <person name="Kalapos B."/>
            <person name="Nelson D.R."/>
            <person name="Li P."/>
            <person name="You F.M."/>
            <person name="Luo M.C."/>
            <person name="Dvorak J."/>
        </authorList>
    </citation>
    <scope>NUCLEOTIDE SEQUENCE [LARGE SCALE GENOMIC DNA]</scope>
    <source>
        <strain evidence="2">cv. AL8/78</strain>
    </source>
</reference>
<sequence>TTAPLPLPTAPLPLSTAPLPLPTAPLDTTAGASTGQTPPPSTAPPVAIYSPAEMTGVLNDLVTAVQGIRLYLAGPYGQPPHLQQAA</sequence>